<dbReference type="InterPro" id="IPR029026">
    <property type="entry name" value="tRNA_m1G_MTases_N"/>
</dbReference>
<dbReference type="NCBIfam" id="TIGR00046">
    <property type="entry name" value="RsmE family RNA methyltransferase"/>
    <property type="match status" value="1"/>
</dbReference>
<dbReference type="Gene3D" id="3.40.1280.10">
    <property type="match status" value="1"/>
</dbReference>
<dbReference type="InterPro" id="IPR046886">
    <property type="entry name" value="RsmE_MTase_dom"/>
</dbReference>
<evidence type="ECO:0000256" key="8">
    <source>
        <dbReference type="ARBA" id="ARBA00025699"/>
    </source>
</evidence>
<evidence type="ECO:0000259" key="11">
    <source>
        <dbReference type="Pfam" id="PF04452"/>
    </source>
</evidence>
<evidence type="ECO:0000256" key="6">
    <source>
        <dbReference type="ARBA" id="ARBA00022679"/>
    </source>
</evidence>
<comment type="function">
    <text evidence="8 10">Specifically methylates the N3 position of the uracil ring of uridine 1498 (m3U1498) in 16S rRNA. Acts on the fully assembled 30S ribosomal subunit.</text>
</comment>
<evidence type="ECO:0000256" key="2">
    <source>
        <dbReference type="ARBA" id="ARBA00005528"/>
    </source>
</evidence>
<evidence type="ECO:0000256" key="7">
    <source>
        <dbReference type="ARBA" id="ARBA00022691"/>
    </source>
</evidence>
<keyword evidence="4 10" id="KW-0698">rRNA processing</keyword>
<dbReference type="PIRSF" id="PIRSF015601">
    <property type="entry name" value="MTase_slr0722"/>
    <property type="match status" value="1"/>
</dbReference>
<evidence type="ECO:0000256" key="3">
    <source>
        <dbReference type="ARBA" id="ARBA00022490"/>
    </source>
</evidence>
<evidence type="ECO:0000256" key="9">
    <source>
        <dbReference type="ARBA" id="ARBA00047944"/>
    </source>
</evidence>
<keyword evidence="5 10" id="KW-0489">Methyltransferase</keyword>
<comment type="caution">
    <text evidence="12">The sequence shown here is derived from an EMBL/GenBank/DDBJ whole genome shotgun (WGS) entry which is preliminary data.</text>
</comment>
<evidence type="ECO:0000256" key="5">
    <source>
        <dbReference type="ARBA" id="ARBA00022603"/>
    </source>
</evidence>
<evidence type="ECO:0000256" key="1">
    <source>
        <dbReference type="ARBA" id="ARBA00004496"/>
    </source>
</evidence>
<keyword evidence="3 10" id="KW-0963">Cytoplasm</keyword>
<comment type="subcellular location">
    <subcellularLocation>
        <location evidence="1 10">Cytoplasm</location>
    </subcellularLocation>
</comment>
<evidence type="ECO:0000313" key="12">
    <source>
        <dbReference type="EMBL" id="RJG20037.1"/>
    </source>
</evidence>
<name>A0A418Y3C6_9GAMM</name>
<dbReference type="PANTHER" id="PTHR30027:SF3">
    <property type="entry name" value="16S RRNA (URACIL(1498)-N(3))-METHYLTRANSFERASE"/>
    <property type="match status" value="1"/>
</dbReference>
<accession>A0A418Y3C6</accession>
<dbReference type="Proteomes" id="UP000283734">
    <property type="component" value="Unassembled WGS sequence"/>
</dbReference>
<dbReference type="RefSeq" id="WP_022985107.1">
    <property type="nucleotide sequence ID" value="NZ_QYYA01000001.1"/>
</dbReference>
<proteinExistence type="inferred from homology"/>
<reference evidence="12 13" key="1">
    <citation type="submission" date="2018-09" db="EMBL/GenBank/DDBJ databases">
        <title>Alcanivorax profundi sp. nov., isolated from 1000 m-depth seawater of the Mariana Trench.</title>
        <authorList>
            <person name="Liu J."/>
        </authorList>
    </citation>
    <scope>NUCLEOTIDE SEQUENCE [LARGE SCALE GENOMIC DNA]</scope>
    <source>
        <strain evidence="12 13">MTEO17</strain>
    </source>
</reference>
<dbReference type="SUPFAM" id="SSF75217">
    <property type="entry name" value="alpha/beta knot"/>
    <property type="match status" value="1"/>
</dbReference>
<keyword evidence="13" id="KW-1185">Reference proteome</keyword>
<dbReference type="GO" id="GO:0070042">
    <property type="term" value="F:rRNA (uridine-N3-)-methyltransferase activity"/>
    <property type="evidence" value="ECO:0007669"/>
    <property type="project" value="TreeGrafter"/>
</dbReference>
<feature type="domain" description="Ribosomal RNA small subunit methyltransferase E methyltransferase" evidence="11">
    <location>
        <begin position="73"/>
        <end position="233"/>
    </location>
</feature>
<dbReference type="EMBL" id="QYYA01000001">
    <property type="protein sequence ID" value="RJG20037.1"/>
    <property type="molecule type" value="Genomic_DNA"/>
</dbReference>
<dbReference type="InterPro" id="IPR029028">
    <property type="entry name" value="Alpha/beta_knot_MTases"/>
</dbReference>
<dbReference type="GO" id="GO:0070475">
    <property type="term" value="P:rRNA base methylation"/>
    <property type="evidence" value="ECO:0007669"/>
    <property type="project" value="TreeGrafter"/>
</dbReference>
<sequence length="238" mass="26358">MNLLLLHPEQALSEGLWRLSDRQARHVCGVLKLSVGDTLRTGILNGGTGKAKIESIKNNGVEVFFNPDSEAADPLPLNLLLALPRPKMLKRILIDATSLGIKRIVLINSWKVDKSYWQTPNLKAEVLQEKMLLGLEQARDTHMPELTLAPRFKPFVEDALDGWAGDSRRLIAHPGDFPAMPSDLTDAVTLAIGPEGGWTDYEVEMLRDKGFACHSFGERILRVETALPALVGRVIRLP</sequence>
<gene>
    <name evidence="12" type="ORF">D4A39_04155</name>
</gene>
<dbReference type="Pfam" id="PF04452">
    <property type="entry name" value="Methyltrans_RNA"/>
    <property type="match status" value="1"/>
</dbReference>
<keyword evidence="7 10" id="KW-0949">S-adenosyl-L-methionine</keyword>
<dbReference type="GO" id="GO:0005737">
    <property type="term" value="C:cytoplasm"/>
    <property type="evidence" value="ECO:0007669"/>
    <property type="project" value="UniProtKB-SubCell"/>
</dbReference>
<evidence type="ECO:0000256" key="10">
    <source>
        <dbReference type="PIRNR" id="PIRNR015601"/>
    </source>
</evidence>
<protein>
    <recommendedName>
        <fullName evidence="10">Ribosomal RNA small subunit methyltransferase E</fullName>
        <ecNumber evidence="10">2.1.1.193</ecNumber>
    </recommendedName>
</protein>
<dbReference type="EC" id="2.1.1.193" evidence="10"/>
<comment type="similarity">
    <text evidence="2 10">Belongs to the RNA methyltransferase RsmE family.</text>
</comment>
<dbReference type="CDD" id="cd18084">
    <property type="entry name" value="RsmE-like"/>
    <property type="match status" value="1"/>
</dbReference>
<dbReference type="OrthoDB" id="9815641at2"/>
<organism evidence="12 13">
    <name type="scientific">Alcanivorax profundi</name>
    <dbReference type="NCBI Taxonomy" id="2338368"/>
    <lineage>
        <taxon>Bacteria</taxon>
        <taxon>Pseudomonadati</taxon>
        <taxon>Pseudomonadota</taxon>
        <taxon>Gammaproteobacteria</taxon>
        <taxon>Oceanospirillales</taxon>
        <taxon>Alcanivoracaceae</taxon>
        <taxon>Alcanivorax</taxon>
    </lineage>
</organism>
<evidence type="ECO:0000256" key="4">
    <source>
        <dbReference type="ARBA" id="ARBA00022552"/>
    </source>
</evidence>
<dbReference type="PANTHER" id="PTHR30027">
    <property type="entry name" value="RIBOSOMAL RNA SMALL SUBUNIT METHYLTRANSFERASE E"/>
    <property type="match status" value="1"/>
</dbReference>
<evidence type="ECO:0000313" key="13">
    <source>
        <dbReference type="Proteomes" id="UP000283734"/>
    </source>
</evidence>
<dbReference type="InterPro" id="IPR006700">
    <property type="entry name" value="RsmE"/>
</dbReference>
<comment type="catalytic activity">
    <reaction evidence="9 10">
        <text>uridine(1498) in 16S rRNA + S-adenosyl-L-methionine = N(3)-methyluridine(1498) in 16S rRNA + S-adenosyl-L-homocysteine + H(+)</text>
        <dbReference type="Rhea" id="RHEA:42920"/>
        <dbReference type="Rhea" id="RHEA-COMP:10283"/>
        <dbReference type="Rhea" id="RHEA-COMP:10284"/>
        <dbReference type="ChEBI" id="CHEBI:15378"/>
        <dbReference type="ChEBI" id="CHEBI:57856"/>
        <dbReference type="ChEBI" id="CHEBI:59789"/>
        <dbReference type="ChEBI" id="CHEBI:65315"/>
        <dbReference type="ChEBI" id="CHEBI:74502"/>
        <dbReference type="EC" id="2.1.1.193"/>
    </reaction>
</comment>
<dbReference type="AlphaFoldDB" id="A0A418Y3C6"/>
<dbReference type="NCBIfam" id="NF008700">
    <property type="entry name" value="PRK11713.5-4"/>
    <property type="match status" value="1"/>
</dbReference>
<keyword evidence="6 10" id="KW-0808">Transferase</keyword>